<keyword evidence="2" id="KW-0732">Signal</keyword>
<evidence type="ECO:0000313" key="4">
    <source>
        <dbReference type="Proteomes" id="UP001209417"/>
    </source>
</evidence>
<evidence type="ECO:0000256" key="1">
    <source>
        <dbReference type="SAM" id="MobiDB-lite"/>
    </source>
</evidence>
<organism evidence="3 4">
    <name type="scientific">Segatella copri</name>
    <dbReference type="NCBI Taxonomy" id="165179"/>
    <lineage>
        <taxon>Bacteria</taxon>
        <taxon>Pseudomonadati</taxon>
        <taxon>Bacteroidota</taxon>
        <taxon>Bacteroidia</taxon>
        <taxon>Bacteroidales</taxon>
        <taxon>Prevotellaceae</taxon>
        <taxon>Segatella</taxon>
    </lineage>
</organism>
<proteinExistence type="predicted"/>
<feature type="signal peptide" evidence="2">
    <location>
        <begin position="1"/>
        <end position="20"/>
    </location>
</feature>
<gene>
    <name evidence="3" type="ORF">ONT19_00925</name>
</gene>
<accession>A0AAW5U126</accession>
<feature type="chain" id="PRO_5043823540" description="Major fimbrial subunit protein N-terminal domain-containing protein" evidence="2">
    <location>
        <begin position="21"/>
        <end position="448"/>
    </location>
</feature>
<dbReference type="AlphaFoldDB" id="A0AAW5U126"/>
<sequence length="448" mass="48515">MFFALAASCLLFSACSSDDAVVSTEGQNEAVQQIVLQVASSGDGLTTRAGRPLYSSQALQTIQNVRVVIYNADTKEIVKDATQDWTKSTTYNNHGHGRQFTLTFKGNDRLEKGNYKVMAVGYSNESDYDYSLGATSAVGLTYSDITATLKAGKKEAEEVFAGDADLKIGDDKKITNLTSGEENGVAVTLHRQVAGSFGYFQNIPASVNGKAAATLRLVVRDKNDVLTFNKFNSSFTANGATGSTIKYYVNGSRSTGEALATTDKFSNGDNGYVLYSIDLKTWFPQLDENGDGVLNAQDASWKRPDNVKTQVVKGSVFGSNFVIPFKYTEGKSTMELQLLDADGNIIKHWTVSIPESDLNKVAANGVTDADASIFNVVRNHMYNLGVKTSTGTTTTPDPSNPTPDPKPDPKPTPDPGKDEPEDLTKSQNLILKVNDNWEVIHKMELGDE</sequence>
<feature type="compositionally biased region" description="Low complexity" evidence="1">
    <location>
        <begin position="387"/>
        <end position="397"/>
    </location>
</feature>
<dbReference type="RefSeq" id="WP_264953399.1">
    <property type="nucleotide sequence ID" value="NZ_JAPDVE010000005.1"/>
</dbReference>
<evidence type="ECO:0000256" key="2">
    <source>
        <dbReference type="SAM" id="SignalP"/>
    </source>
</evidence>
<dbReference type="Proteomes" id="UP001209417">
    <property type="component" value="Unassembled WGS sequence"/>
</dbReference>
<feature type="region of interest" description="Disordered" evidence="1">
    <location>
        <begin position="386"/>
        <end position="430"/>
    </location>
</feature>
<feature type="compositionally biased region" description="Basic and acidic residues" evidence="1">
    <location>
        <begin position="405"/>
        <end position="424"/>
    </location>
</feature>
<reference evidence="3" key="1">
    <citation type="submission" date="2022-11" db="EMBL/GenBank/DDBJ databases">
        <title>Genomic repertoires linked with pathogenic potency of arthritogenic Prevotella copri isolated from the gut of rheumatoid arthritis patients.</title>
        <authorList>
            <person name="Nii T."/>
            <person name="Maeda Y."/>
            <person name="Motooka D."/>
            <person name="Naito M."/>
            <person name="Matsumoto Y."/>
            <person name="Ogawa T."/>
            <person name="Oguro-Igashira E."/>
            <person name="Kishikawa T."/>
            <person name="Yamashita M."/>
            <person name="Koizumi S."/>
            <person name="Kurakawa T."/>
            <person name="Okumura R."/>
            <person name="Kayama H."/>
            <person name="Murakami M."/>
            <person name="Sakaguchi T."/>
            <person name="Das B."/>
            <person name="Nakamura S."/>
            <person name="Okada Y."/>
            <person name="Kumanogoh A."/>
            <person name="Takeda K."/>
        </authorList>
    </citation>
    <scope>NUCLEOTIDE SEQUENCE</scope>
    <source>
        <strain evidence="3">H019-1</strain>
    </source>
</reference>
<dbReference type="EMBL" id="JAPDVG010000001">
    <property type="protein sequence ID" value="MCW4130181.1"/>
    <property type="molecule type" value="Genomic_DNA"/>
</dbReference>
<comment type="caution">
    <text evidence="3">The sequence shown here is derived from an EMBL/GenBank/DDBJ whole genome shotgun (WGS) entry which is preliminary data.</text>
</comment>
<evidence type="ECO:0008006" key="5">
    <source>
        <dbReference type="Google" id="ProtNLM"/>
    </source>
</evidence>
<evidence type="ECO:0000313" key="3">
    <source>
        <dbReference type="EMBL" id="MCW4130181.1"/>
    </source>
</evidence>
<name>A0AAW5U126_9BACT</name>
<protein>
    <recommendedName>
        <fullName evidence="5">Major fimbrial subunit protein N-terminal domain-containing protein</fullName>
    </recommendedName>
</protein>